<dbReference type="InterPro" id="IPR000873">
    <property type="entry name" value="AMP-dep_synth/lig_dom"/>
</dbReference>
<dbReference type="PROSITE" id="PS00455">
    <property type="entry name" value="AMP_BINDING"/>
    <property type="match status" value="1"/>
</dbReference>
<dbReference type="InterPro" id="IPR045851">
    <property type="entry name" value="AMP-bd_C_sf"/>
</dbReference>
<dbReference type="PANTHER" id="PTHR43201">
    <property type="entry name" value="ACYL-COA SYNTHETASE"/>
    <property type="match status" value="1"/>
</dbReference>
<dbReference type="Pfam" id="PF00501">
    <property type="entry name" value="AMP-binding"/>
    <property type="match status" value="1"/>
</dbReference>
<dbReference type="Gene3D" id="3.30.300.30">
    <property type="match status" value="1"/>
</dbReference>
<proteinExistence type="predicted"/>
<dbReference type="InterPro" id="IPR042099">
    <property type="entry name" value="ANL_N_sf"/>
</dbReference>
<accession>X0Q0S7</accession>
<dbReference type="GO" id="GO:0031956">
    <property type="term" value="F:medium-chain fatty acid-CoA ligase activity"/>
    <property type="evidence" value="ECO:0007669"/>
    <property type="project" value="TreeGrafter"/>
</dbReference>
<evidence type="ECO:0000259" key="1">
    <source>
        <dbReference type="Pfam" id="PF00501"/>
    </source>
</evidence>
<reference evidence="3 4" key="1">
    <citation type="submission" date="2014-02" db="EMBL/GenBank/DDBJ databases">
        <title>Whole genome shotgun sequence of Rhodococcus wratislaviensis NBRC 100605.</title>
        <authorList>
            <person name="Hosoyama A."/>
            <person name="Tsuchikane K."/>
            <person name="Yoshida I."/>
            <person name="Ohji S."/>
            <person name="Ichikawa N."/>
            <person name="Yamazoe A."/>
            <person name="Fujita N."/>
        </authorList>
    </citation>
    <scope>NUCLEOTIDE SEQUENCE [LARGE SCALE GENOMIC DNA]</scope>
    <source>
        <strain evidence="3 4">NBRC 100605</strain>
    </source>
</reference>
<feature type="domain" description="AMP-dependent synthetase/ligase" evidence="1">
    <location>
        <begin position="40"/>
        <end position="404"/>
    </location>
</feature>
<dbReference type="OrthoDB" id="9803968at2"/>
<evidence type="ECO:0000313" key="4">
    <source>
        <dbReference type="Proteomes" id="UP000019491"/>
    </source>
</evidence>
<dbReference type="InterPro" id="IPR025110">
    <property type="entry name" value="AMP-bd_C"/>
</dbReference>
<comment type="caution">
    <text evidence="3">The sequence shown here is derived from an EMBL/GenBank/DDBJ whole genome shotgun (WGS) entry which is preliminary data.</text>
</comment>
<dbReference type="AlphaFoldDB" id="X0Q0S7"/>
<keyword evidence="4" id="KW-1185">Reference proteome</keyword>
<feature type="domain" description="AMP-binding enzyme C-terminal" evidence="2">
    <location>
        <begin position="456"/>
        <end position="532"/>
    </location>
</feature>
<dbReference type="Gene3D" id="3.40.50.12780">
    <property type="entry name" value="N-terminal domain of ligase-like"/>
    <property type="match status" value="1"/>
</dbReference>
<organism evidence="3 4">
    <name type="scientific">Rhodococcus wratislaviensis NBRC 100605</name>
    <dbReference type="NCBI Taxonomy" id="1219028"/>
    <lineage>
        <taxon>Bacteria</taxon>
        <taxon>Bacillati</taxon>
        <taxon>Actinomycetota</taxon>
        <taxon>Actinomycetes</taxon>
        <taxon>Mycobacteriales</taxon>
        <taxon>Nocardiaceae</taxon>
        <taxon>Rhodococcus</taxon>
    </lineage>
</organism>
<sequence>MPRENVLASTYDHPRLPLEVQQQFREQGLWEGTTLARCVREWAERDPQRVAVVGDRVLTYGEVWEEARRLGGALQRDGIEPGEYLLAILNNSWQGIVLEVAASIVGAVFTPRSPHMSPTLAVNVFEQLDVKGLVIFADLLQDTEWAETFEKMVADLPGRPVVLQGDASRAELNRDYPTLETLVAEGPATNPVHTHPTAPSLVLATGGTTGTPKSILHCADTMIYAARNFAKAVEYTEDDVTVAFAPYGHAGGSIFDIYLPLIHGAKVLPLSRWRAKEVAPLIARWKGTFFVTMGTHVYDLMQLPESDDHLLDSVRVITSGAGPDTLFEAAQKRYGFTIVRAYGCGEAPGHAIGRPSDPAELRIFKDGVPFDGIVTRVTGPDGIEVPNGVVGDYECRGPNLFMGYVGQPELTDEAISPEGFYRSGDRMVKTDDGYITWSGRSKEIIRRGGLQIDPVEMESMLVMHASIESAVVVGEPHDRLGERAVVVAMLTAEHSITLQEICEFLLEAGLPKQSLPERLVVTHDLPRTELGKFHRARIRETLNSLDIRQENAHV</sequence>
<dbReference type="GO" id="GO:0006631">
    <property type="term" value="P:fatty acid metabolic process"/>
    <property type="evidence" value="ECO:0007669"/>
    <property type="project" value="TreeGrafter"/>
</dbReference>
<dbReference type="InterPro" id="IPR020845">
    <property type="entry name" value="AMP-binding_CS"/>
</dbReference>
<dbReference type="PANTHER" id="PTHR43201:SF32">
    <property type="entry name" value="2-SUCCINYLBENZOATE--COA LIGASE, CHLOROPLASTIC_PEROXISOMAL"/>
    <property type="match status" value="1"/>
</dbReference>
<dbReference type="Pfam" id="PF13193">
    <property type="entry name" value="AMP-binding_C"/>
    <property type="match status" value="1"/>
</dbReference>
<dbReference type="EMBL" id="BAWF01000093">
    <property type="protein sequence ID" value="GAF49538.1"/>
    <property type="molecule type" value="Genomic_DNA"/>
</dbReference>
<name>X0Q0S7_RHOWR</name>
<protein>
    <recommendedName>
        <fullName evidence="5">Fatty-acid--CoA ligase</fullName>
    </recommendedName>
</protein>
<evidence type="ECO:0000259" key="2">
    <source>
        <dbReference type="Pfam" id="PF13193"/>
    </source>
</evidence>
<dbReference type="SUPFAM" id="SSF56801">
    <property type="entry name" value="Acetyl-CoA synthetase-like"/>
    <property type="match status" value="1"/>
</dbReference>
<evidence type="ECO:0008006" key="5">
    <source>
        <dbReference type="Google" id="ProtNLM"/>
    </source>
</evidence>
<dbReference type="Proteomes" id="UP000019491">
    <property type="component" value="Unassembled WGS sequence"/>
</dbReference>
<evidence type="ECO:0000313" key="3">
    <source>
        <dbReference type="EMBL" id="GAF49538.1"/>
    </source>
</evidence>
<gene>
    <name evidence="3" type="ORF">RW1_093_00250</name>
</gene>